<evidence type="ECO:0000256" key="2">
    <source>
        <dbReference type="ARBA" id="ARBA00007904"/>
    </source>
</evidence>
<dbReference type="InterPro" id="IPR015943">
    <property type="entry name" value="WD40/YVTN_repeat-like_dom_sf"/>
</dbReference>
<evidence type="ECO:0000256" key="3">
    <source>
        <dbReference type="ARBA" id="ARBA00011276"/>
    </source>
</evidence>
<dbReference type="PANTHER" id="PTHR21573:SF0">
    <property type="entry name" value="ER MEMBRANE PROTEIN COMPLEX SUBUNIT 1"/>
    <property type="match status" value="1"/>
</dbReference>
<dbReference type="GeneTree" id="ENSGT00390000002461"/>
<evidence type="ECO:0000256" key="4">
    <source>
        <dbReference type="ARBA" id="ARBA00020824"/>
    </source>
</evidence>
<dbReference type="InterPro" id="IPR011047">
    <property type="entry name" value="Quinoprotein_ADH-like_sf"/>
</dbReference>
<dbReference type="InterPro" id="IPR058545">
    <property type="entry name" value="Beta-prop_EMC1_1st"/>
</dbReference>
<comment type="subunit">
    <text evidence="3">Component of the ER membrane protein complex (EMC).</text>
</comment>
<keyword evidence="10" id="KW-1015">Disulfide bond</keyword>
<comment type="similarity">
    <text evidence="2">Belongs to the EMC1 family.</text>
</comment>
<dbReference type="Proteomes" id="UP000694402">
    <property type="component" value="Unassembled WGS sequence"/>
</dbReference>
<proteinExistence type="inferred from homology"/>
<dbReference type="GO" id="GO:0072546">
    <property type="term" value="C:EMC complex"/>
    <property type="evidence" value="ECO:0007669"/>
    <property type="project" value="InterPro"/>
</dbReference>
<comment type="subcellular location">
    <subcellularLocation>
        <location evidence="1">Endoplasmic reticulum membrane</location>
        <topology evidence="1">Single-pass type I membrane protein</topology>
    </subcellularLocation>
</comment>
<gene>
    <name evidence="15" type="primary">EMC1</name>
</gene>
<evidence type="ECO:0000313" key="16">
    <source>
        <dbReference type="Proteomes" id="UP000694402"/>
    </source>
</evidence>
<protein>
    <recommendedName>
        <fullName evidence="4">ER membrane protein complex subunit 1</fullName>
    </recommendedName>
</protein>
<dbReference type="InterPro" id="IPR011678">
    <property type="entry name" value="EMC1_C"/>
</dbReference>
<keyword evidence="11" id="KW-0325">Glycoprotein</keyword>
<dbReference type="SUPFAM" id="SSF50998">
    <property type="entry name" value="Quinoprotein alcohol dehydrogenase-like"/>
    <property type="match status" value="1"/>
</dbReference>
<dbReference type="FunFam" id="2.130.10.10:FF:000856">
    <property type="entry name" value="ER membrane protein complex subunit 1"/>
    <property type="match status" value="1"/>
</dbReference>
<dbReference type="Gene3D" id="2.130.10.10">
    <property type="entry name" value="YVTN repeat-like/Quinoprotein amine dehydrogenase"/>
    <property type="match status" value="1"/>
</dbReference>
<sequence length="897" mass="101236">MKPPAKMSKPTSLFVIFFSLFVMSEAVFEDQVGKFDWRQQYVGKTLFAHFDSHSQSSKKLFLATDKNIFASFNSRTGDLFWRHVDKVGPEGTIDILLLHGQDALMVVGGGRLLRSWDTNMGGLNWEAVLDTGSFQAACFVAIQDTVKHVAVLKKAVISLHYLTNGHQKWVENLPDSDTVQYQAVYSGGEEEVYVLGVVPNSHLTIIAYSLEDGEIIKQRSVEAPWLSSVESSCVVIGQGVLMCVDPATLALYTLPIQSLDLEVSLGFQPVLVSSQPHPARSPISEFFLQLGPDHHVLLQLNADGYTIAALRDFQPAFLVSFATTGEKTVAAVMTPKNETVSLQKKKKRFNNICFFKDSVVFPPQLYVHAFLKKDDSVGYRVLVQTQDHALTFIQQPGRVVWTREEALADVVTMEMVDLPLTGTQAELEGEFGKKADGLFPMVLKRLSSQVILLQVWLAHLWKLFYEARQPHGQVKNEVTIETLSRDEFNLQKMMVMVTASGKLFGIDSKSGSILWKHYLENVQPNAVFKLIVQRTTAHFPHPPQCTLLIKDKVTAFPSTKNVLQQLQEMASSIFFYLIRSDQGNLSGFRLRKDLSTERIWEVVLPTEVQKIVAVNGKRPNEHVHSQGRVMGDRSVLYKYLNPNLLAVVTESTDAHPERAFVGVFLVDGVTGRIIHEAVQRKARGPVHFVHSENWVVYEYWNTKSRRNEFSVLELFEGTELYNSTVFSSLDRPHLPQVLQQTYIFPSPITTMEATLTEKGITSRHLLVGLPSGAILSLPKMFLDPRRPEVVTEHSREENLIPYAPEMPIRTEWFINYNQTVARVKGIYTAPSGLESTCLVVAYGLDIYQTRVYPSKQFDVLKDDYDYVLISSVLLALFFATMISKRLAQVKLLNRAWR</sequence>
<dbReference type="InterPro" id="IPR026895">
    <property type="entry name" value="EMC1"/>
</dbReference>
<evidence type="ECO:0000256" key="1">
    <source>
        <dbReference type="ARBA" id="ARBA00004115"/>
    </source>
</evidence>
<feature type="chain" id="PRO_5044247872" description="ER membrane protein complex subunit 1" evidence="12">
    <location>
        <begin position="27"/>
        <end position="897"/>
    </location>
</feature>
<evidence type="ECO:0000256" key="10">
    <source>
        <dbReference type="ARBA" id="ARBA00023157"/>
    </source>
</evidence>
<dbReference type="PANTHER" id="PTHR21573">
    <property type="entry name" value="ER MEMBRANE PROTEIN COMPLEX SUBUNIT 1"/>
    <property type="match status" value="1"/>
</dbReference>
<evidence type="ECO:0000259" key="14">
    <source>
        <dbReference type="Pfam" id="PF25293"/>
    </source>
</evidence>
<feature type="domain" description="ER membrane protein complex subunit 1 C-terminal" evidence="13">
    <location>
        <begin position="691"/>
        <end position="896"/>
    </location>
</feature>
<keyword evidence="6 12" id="KW-0732">Signal</keyword>
<keyword evidence="5" id="KW-0812">Transmembrane</keyword>
<evidence type="ECO:0000256" key="8">
    <source>
        <dbReference type="ARBA" id="ARBA00022989"/>
    </source>
</evidence>
<evidence type="ECO:0000313" key="15">
    <source>
        <dbReference type="Ensembl" id="ENSOTSP00005111441.1"/>
    </source>
</evidence>
<evidence type="ECO:0000256" key="12">
    <source>
        <dbReference type="SAM" id="SignalP"/>
    </source>
</evidence>
<keyword evidence="7" id="KW-0256">Endoplasmic reticulum</keyword>
<evidence type="ECO:0000256" key="9">
    <source>
        <dbReference type="ARBA" id="ARBA00023136"/>
    </source>
</evidence>
<evidence type="ECO:0000256" key="6">
    <source>
        <dbReference type="ARBA" id="ARBA00022729"/>
    </source>
</evidence>
<keyword evidence="8" id="KW-1133">Transmembrane helix</keyword>
<evidence type="ECO:0000259" key="13">
    <source>
        <dbReference type="Pfam" id="PF07774"/>
    </source>
</evidence>
<reference evidence="15" key="2">
    <citation type="submission" date="2025-08" db="UniProtKB">
        <authorList>
            <consortium name="Ensembl"/>
        </authorList>
    </citation>
    <scope>IDENTIFICATION</scope>
</reference>
<dbReference type="Pfam" id="PF25293">
    <property type="entry name" value="Beta-prop_EMC1_N"/>
    <property type="match status" value="1"/>
</dbReference>
<name>A0AAZ3P4I3_ONCTS</name>
<evidence type="ECO:0000256" key="5">
    <source>
        <dbReference type="ARBA" id="ARBA00022692"/>
    </source>
</evidence>
<dbReference type="AlphaFoldDB" id="A0AAZ3P4I3"/>
<keyword evidence="16" id="KW-1185">Reference proteome</keyword>
<feature type="domain" description="EMC1 first beta-propeller" evidence="14">
    <location>
        <begin position="26"/>
        <end position="405"/>
    </location>
</feature>
<feature type="signal peptide" evidence="12">
    <location>
        <begin position="1"/>
        <end position="26"/>
    </location>
</feature>
<dbReference type="GO" id="GO:0034975">
    <property type="term" value="P:protein folding in endoplasmic reticulum"/>
    <property type="evidence" value="ECO:0007669"/>
    <property type="project" value="TreeGrafter"/>
</dbReference>
<dbReference type="Pfam" id="PF07774">
    <property type="entry name" value="EMC1_C"/>
    <property type="match status" value="1"/>
</dbReference>
<evidence type="ECO:0000256" key="7">
    <source>
        <dbReference type="ARBA" id="ARBA00022824"/>
    </source>
</evidence>
<reference evidence="15" key="3">
    <citation type="submission" date="2025-09" db="UniProtKB">
        <authorList>
            <consortium name="Ensembl"/>
        </authorList>
    </citation>
    <scope>IDENTIFICATION</scope>
</reference>
<dbReference type="Ensembl" id="ENSOTST00005146890.1">
    <property type="protein sequence ID" value="ENSOTSP00005111441.1"/>
    <property type="gene ID" value="ENSOTSG00005013433.2"/>
</dbReference>
<evidence type="ECO:0000256" key="11">
    <source>
        <dbReference type="ARBA" id="ARBA00023180"/>
    </source>
</evidence>
<accession>A0AAZ3P4I3</accession>
<reference evidence="16" key="1">
    <citation type="journal article" date="2018" name="PLoS ONE">
        <title>Chinook salmon (Oncorhynchus tshawytscha) genome and transcriptome.</title>
        <authorList>
            <person name="Christensen K.A."/>
            <person name="Leong J.S."/>
            <person name="Sakhrani D."/>
            <person name="Biagi C.A."/>
            <person name="Minkley D.R."/>
            <person name="Withler R.E."/>
            <person name="Rondeau E.B."/>
            <person name="Koop B.F."/>
            <person name="Devlin R.H."/>
        </authorList>
    </citation>
    <scope>NUCLEOTIDE SEQUENCE [LARGE SCALE GENOMIC DNA]</scope>
</reference>
<keyword evidence="9" id="KW-0472">Membrane</keyword>
<organism evidence="15 16">
    <name type="scientific">Oncorhynchus tshawytscha</name>
    <name type="common">Chinook salmon</name>
    <name type="synonym">Salmo tshawytscha</name>
    <dbReference type="NCBI Taxonomy" id="74940"/>
    <lineage>
        <taxon>Eukaryota</taxon>
        <taxon>Metazoa</taxon>
        <taxon>Chordata</taxon>
        <taxon>Craniata</taxon>
        <taxon>Vertebrata</taxon>
        <taxon>Euteleostomi</taxon>
        <taxon>Actinopterygii</taxon>
        <taxon>Neopterygii</taxon>
        <taxon>Teleostei</taxon>
        <taxon>Protacanthopterygii</taxon>
        <taxon>Salmoniformes</taxon>
        <taxon>Salmonidae</taxon>
        <taxon>Salmoninae</taxon>
        <taxon>Oncorhynchus</taxon>
    </lineage>
</organism>